<protein>
    <submittedName>
        <fullName evidence="1">Uncharacterized protein</fullName>
    </submittedName>
</protein>
<gene>
    <name evidence="1" type="ORF">EVAR_11164_1</name>
</gene>
<dbReference type="PANTHER" id="PTHR45786:SF74">
    <property type="entry name" value="ATP-DEPENDENT DNA HELICASE"/>
    <property type="match status" value="1"/>
</dbReference>
<dbReference type="PANTHER" id="PTHR45786">
    <property type="entry name" value="DNA BINDING PROTEIN-LIKE"/>
    <property type="match status" value="1"/>
</dbReference>
<dbReference type="EMBL" id="BGZK01000125">
    <property type="protein sequence ID" value="GBP21133.1"/>
    <property type="molecule type" value="Genomic_DNA"/>
</dbReference>
<dbReference type="STRING" id="151549.A0A4C1U417"/>
<keyword evidence="2" id="KW-1185">Reference proteome</keyword>
<organism evidence="1 2">
    <name type="scientific">Eumeta variegata</name>
    <name type="common">Bagworm moth</name>
    <name type="synonym">Eumeta japonica</name>
    <dbReference type="NCBI Taxonomy" id="151549"/>
    <lineage>
        <taxon>Eukaryota</taxon>
        <taxon>Metazoa</taxon>
        <taxon>Ecdysozoa</taxon>
        <taxon>Arthropoda</taxon>
        <taxon>Hexapoda</taxon>
        <taxon>Insecta</taxon>
        <taxon>Pterygota</taxon>
        <taxon>Neoptera</taxon>
        <taxon>Endopterygota</taxon>
        <taxon>Lepidoptera</taxon>
        <taxon>Glossata</taxon>
        <taxon>Ditrysia</taxon>
        <taxon>Tineoidea</taxon>
        <taxon>Psychidae</taxon>
        <taxon>Oiketicinae</taxon>
        <taxon>Eumeta</taxon>
    </lineage>
</organism>
<evidence type="ECO:0000313" key="1">
    <source>
        <dbReference type="EMBL" id="GBP21133.1"/>
    </source>
</evidence>
<sequence length="191" mass="22579">MGKGVKIIREILRKTHIDEEVLSRMKTFRNYQSADQREAENRRNKERMATLRKKRTVTNKRSAGQRERRFNAPQTNKVAVVIVDNECSRCDIIIQRRSNKLQRISETHHSSDALQYPIIFWQDEDGYHFNIQQIDPATEWLSERIIVATKNDIVNGINNIIQEMIPREEKIYISIDSMTDEQESINFPTEF</sequence>
<dbReference type="OrthoDB" id="10051381at2759"/>
<reference evidence="1 2" key="1">
    <citation type="journal article" date="2019" name="Commun. Biol.">
        <title>The bagworm genome reveals a unique fibroin gene that provides high tensile strength.</title>
        <authorList>
            <person name="Kono N."/>
            <person name="Nakamura H."/>
            <person name="Ohtoshi R."/>
            <person name="Tomita M."/>
            <person name="Numata K."/>
            <person name="Arakawa K."/>
        </authorList>
    </citation>
    <scope>NUCLEOTIDE SEQUENCE [LARGE SCALE GENOMIC DNA]</scope>
</reference>
<dbReference type="Proteomes" id="UP000299102">
    <property type="component" value="Unassembled WGS sequence"/>
</dbReference>
<dbReference type="AlphaFoldDB" id="A0A4C1U417"/>
<accession>A0A4C1U417</accession>
<evidence type="ECO:0000313" key="2">
    <source>
        <dbReference type="Proteomes" id="UP000299102"/>
    </source>
</evidence>
<name>A0A4C1U417_EUMVA</name>
<comment type="caution">
    <text evidence="1">The sequence shown here is derived from an EMBL/GenBank/DDBJ whole genome shotgun (WGS) entry which is preliminary data.</text>
</comment>
<proteinExistence type="predicted"/>